<gene>
    <name evidence="1" type="ORF">DSO57_1022803</name>
</gene>
<evidence type="ECO:0000313" key="2">
    <source>
        <dbReference type="Proteomes" id="UP001165960"/>
    </source>
</evidence>
<protein>
    <submittedName>
        <fullName evidence="1">Uncharacterized protein</fullName>
    </submittedName>
</protein>
<comment type="caution">
    <text evidence="1">The sequence shown here is derived from an EMBL/GenBank/DDBJ whole genome shotgun (WGS) entry which is preliminary data.</text>
</comment>
<dbReference type="Proteomes" id="UP001165960">
    <property type="component" value="Unassembled WGS sequence"/>
</dbReference>
<evidence type="ECO:0000313" key="1">
    <source>
        <dbReference type="EMBL" id="KAJ9072858.1"/>
    </source>
</evidence>
<accession>A0ACC2TE85</accession>
<dbReference type="EMBL" id="QTSX02002956">
    <property type="protein sequence ID" value="KAJ9072858.1"/>
    <property type="molecule type" value="Genomic_DNA"/>
</dbReference>
<name>A0ACC2TE85_9FUNG</name>
<sequence>MYLACVLANDLDWYLYSITMPQGYPTHSARRKADMAVGNDGGAYALLRRLGIMAMGLVMPAQRNAYLRSMQSQIELLLRMEQDTYLSRMVA</sequence>
<reference evidence="1" key="1">
    <citation type="submission" date="2022-04" db="EMBL/GenBank/DDBJ databases">
        <title>Genome of the entomopathogenic fungus Entomophthora muscae.</title>
        <authorList>
            <person name="Elya C."/>
            <person name="Lovett B.R."/>
            <person name="Lee E."/>
            <person name="Macias A.M."/>
            <person name="Hajek A.E."/>
            <person name="De Bivort B.L."/>
            <person name="Kasson M.T."/>
            <person name="De Fine Licht H.H."/>
            <person name="Stajich J.E."/>
        </authorList>
    </citation>
    <scope>NUCLEOTIDE SEQUENCE</scope>
    <source>
        <strain evidence="1">Berkeley</strain>
    </source>
</reference>
<proteinExistence type="predicted"/>
<keyword evidence="2" id="KW-1185">Reference proteome</keyword>
<organism evidence="1 2">
    <name type="scientific">Entomophthora muscae</name>
    <dbReference type="NCBI Taxonomy" id="34485"/>
    <lineage>
        <taxon>Eukaryota</taxon>
        <taxon>Fungi</taxon>
        <taxon>Fungi incertae sedis</taxon>
        <taxon>Zoopagomycota</taxon>
        <taxon>Entomophthoromycotina</taxon>
        <taxon>Entomophthoromycetes</taxon>
        <taxon>Entomophthorales</taxon>
        <taxon>Entomophthoraceae</taxon>
        <taxon>Entomophthora</taxon>
    </lineage>
</organism>